<dbReference type="RefSeq" id="WP_144332557.1">
    <property type="nucleotide sequence ID" value="NZ_VLPL01000003.1"/>
</dbReference>
<dbReference type="EMBL" id="VLPL01000003">
    <property type="protein sequence ID" value="TSJ45601.1"/>
    <property type="molecule type" value="Genomic_DNA"/>
</dbReference>
<comment type="caution">
    <text evidence="2">The sequence shown here is derived from an EMBL/GenBank/DDBJ whole genome shotgun (WGS) entry which is preliminary data.</text>
</comment>
<dbReference type="SUPFAM" id="SSF56925">
    <property type="entry name" value="OMPA-like"/>
    <property type="match status" value="1"/>
</dbReference>
<evidence type="ECO:0000313" key="2">
    <source>
        <dbReference type="EMBL" id="TSJ45601.1"/>
    </source>
</evidence>
<dbReference type="InterPro" id="IPR011250">
    <property type="entry name" value="OMP/PagP_B-barrel"/>
</dbReference>
<reference evidence="2 3" key="1">
    <citation type="submission" date="2019-07" db="EMBL/GenBank/DDBJ databases">
        <authorList>
            <person name="Huq M.A."/>
        </authorList>
    </citation>
    <scope>NUCLEOTIDE SEQUENCE [LARGE SCALE GENOMIC DNA]</scope>
    <source>
        <strain evidence="2 3">MAH-3</strain>
    </source>
</reference>
<dbReference type="AlphaFoldDB" id="A0A556N091"/>
<proteinExistence type="predicted"/>
<feature type="region of interest" description="Disordered" evidence="1">
    <location>
        <begin position="192"/>
        <end position="252"/>
    </location>
</feature>
<name>A0A556N091_9FLAO</name>
<feature type="compositionally biased region" description="Polar residues" evidence="1">
    <location>
        <begin position="192"/>
        <end position="206"/>
    </location>
</feature>
<organism evidence="2 3">
    <name type="scientific">Fluviicola chungangensis</name>
    <dbReference type="NCBI Taxonomy" id="2597671"/>
    <lineage>
        <taxon>Bacteria</taxon>
        <taxon>Pseudomonadati</taxon>
        <taxon>Bacteroidota</taxon>
        <taxon>Flavobacteriia</taxon>
        <taxon>Flavobacteriales</taxon>
        <taxon>Crocinitomicaceae</taxon>
        <taxon>Fluviicola</taxon>
    </lineage>
</organism>
<gene>
    <name evidence="2" type="ORF">FO442_07560</name>
</gene>
<evidence type="ECO:0000256" key="1">
    <source>
        <dbReference type="SAM" id="MobiDB-lite"/>
    </source>
</evidence>
<dbReference type="OrthoDB" id="9553329at2"/>
<sequence length="451" mass="49971">MSLEKRNTNREFKTLQKSFENWETGEPSADLWENLEADLAVSAVWDRLDETLEANGSSADKALVESYENWSPNTSGDGWSRLEEQLSRERVWTRLNTTLSYPVTTRIPWMKMAAASVLFIFLAFYTDYQFTSNRESSNFAGVTSTESTSNSTGNNNRAIASVNGTHAVFNKGMNALPKQGNAQKLMAAANNKQTNSPNGLGNPEQTNGNQNNVLIANANDNNRGTETTSSNTVSEENTTANDLASLDELPARAPGTISEPGVIGDFDFLPFQAPFKPRFSVLVGGQFSFINEKNRDAFSSSLPSMGIAADAQYHAYLRKWRFTQDLGFSQYAQSNGSYVNGRYTNSSQKLNTIHLMSSVGYTFKGVTFYGGIAVNRLLNGYEENRTAITNVYNSKKLQIGAMAGVDYHFTPFRNKTALGLGVQYQFVSRLKSENTVFNDIQGVKLQLKYSF</sequence>
<keyword evidence="3" id="KW-1185">Reference proteome</keyword>
<dbReference type="Proteomes" id="UP000316008">
    <property type="component" value="Unassembled WGS sequence"/>
</dbReference>
<evidence type="ECO:0000313" key="3">
    <source>
        <dbReference type="Proteomes" id="UP000316008"/>
    </source>
</evidence>
<feature type="compositionally biased region" description="Low complexity" evidence="1">
    <location>
        <begin position="207"/>
        <end position="241"/>
    </location>
</feature>
<protein>
    <submittedName>
        <fullName evidence="2">Uncharacterized protein</fullName>
    </submittedName>
</protein>
<dbReference type="Gene3D" id="2.40.160.20">
    <property type="match status" value="1"/>
</dbReference>
<accession>A0A556N091</accession>